<evidence type="ECO:0000313" key="3">
    <source>
        <dbReference type="Proteomes" id="UP000499080"/>
    </source>
</evidence>
<protein>
    <submittedName>
        <fullName evidence="2">Uncharacterized protein</fullName>
    </submittedName>
</protein>
<dbReference type="EMBL" id="BGPR01000049">
    <property type="protein sequence ID" value="GBL86493.1"/>
    <property type="molecule type" value="Genomic_DNA"/>
</dbReference>
<proteinExistence type="predicted"/>
<gene>
    <name evidence="2" type="ORF">AVEN_194763_1</name>
</gene>
<organism evidence="2 3">
    <name type="scientific">Araneus ventricosus</name>
    <name type="common">Orbweaver spider</name>
    <name type="synonym">Epeira ventricosa</name>
    <dbReference type="NCBI Taxonomy" id="182803"/>
    <lineage>
        <taxon>Eukaryota</taxon>
        <taxon>Metazoa</taxon>
        <taxon>Ecdysozoa</taxon>
        <taxon>Arthropoda</taxon>
        <taxon>Chelicerata</taxon>
        <taxon>Arachnida</taxon>
        <taxon>Araneae</taxon>
        <taxon>Araneomorphae</taxon>
        <taxon>Entelegynae</taxon>
        <taxon>Araneoidea</taxon>
        <taxon>Araneidae</taxon>
        <taxon>Araneus</taxon>
    </lineage>
</organism>
<name>A0A4Y2B370_ARAVE</name>
<dbReference type="Proteomes" id="UP000499080">
    <property type="component" value="Unassembled WGS sequence"/>
</dbReference>
<keyword evidence="3" id="KW-1185">Reference proteome</keyword>
<dbReference type="AlphaFoldDB" id="A0A4Y2B370"/>
<accession>A0A4Y2B370</accession>
<evidence type="ECO:0000313" key="2">
    <source>
        <dbReference type="EMBL" id="GBL86493.1"/>
    </source>
</evidence>
<feature type="region of interest" description="Disordered" evidence="1">
    <location>
        <begin position="157"/>
        <end position="181"/>
    </location>
</feature>
<comment type="caution">
    <text evidence="2">The sequence shown here is derived from an EMBL/GenBank/DDBJ whole genome shotgun (WGS) entry which is preliminary data.</text>
</comment>
<reference evidence="2 3" key="1">
    <citation type="journal article" date="2019" name="Sci. Rep.">
        <title>Orb-weaving spider Araneus ventricosus genome elucidates the spidroin gene catalogue.</title>
        <authorList>
            <person name="Kono N."/>
            <person name="Nakamura H."/>
            <person name="Ohtoshi R."/>
            <person name="Moran D.A.P."/>
            <person name="Shinohara A."/>
            <person name="Yoshida Y."/>
            <person name="Fujiwara M."/>
            <person name="Mori M."/>
            <person name="Tomita M."/>
            <person name="Arakawa K."/>
        </authorList>
    </citation>
    <scope>NUCLEOTIDE SEQUENCE [LARGE SCALE GENOMIC DNA]</scope>
</reference>
<evidence type="ECO:0000256" key="1">
    <source>
        <dbReference type="SAM" id="MobiDB-lite"/>
    </source>
</evidence>
<sequence>MTSTTLELAPPFKLPYHIRGTTFGPPVYDSLCNRPAYTADRSGIWFQTWNLRSQTKTLPIGHRGLNVLATQEVSYEIYFLLLPRSSYWREISDAEQKRLPPLRWKISASPAFGASWIDEAVKQALFFPGVSDSHRSDNEFSAGLQIDWKTRPASAIEGKRPLQSATKDSVDGKRQPSHIIF</sequence>